<dbReference type="Gene3D" id="3.40.50.720">
    <property type="entry name" value="NAD(P)-binding Rossmann-like Domain"/>
    <property type="match status" value="1"/>
</dbReference>
<feature type="transmembrane region" description="Helical" evidence="3">
    <location>
        <begin position="28"/>
        <end position="48"/>
    </location>
</feature>
<dbReference type="PRINTS" id="PR00080">
    <property type="entry name" value="SDRFAMILY"/>
</dbReference>
<proteinExistence type="inferred from homology"/>
<dbReference type="InterPro" id="IPR036291">
    <property type="entry name" value="NAD(P)-bd_dom_sf"/>
</dbReference>
<dbReference type="AlphaFoldDB" id="A0A9N9RQ91"/>
<dbReference type="OrthoDB" id="6251714at2759"/>
<protein>
    <submittedName>
        <fullName evidence="4">Uncharacterized protein</fullName>
    </submittedName>
</protein>
<keyword evidence="1" id="KW-0560">Oxidoreductase</keyword>
<dbReference type="EMBL" id="OU895877">
    <property type="protein sequence ID" value="CAG9801199.1"/>
    <property type="molecule type" value="Genomic_DNA"/>
</dbReference>
<evidence type="ECO:0000256" key="2">
    <source>
        <dbReference type="RuleBase" id="RU000363"/>
    </source>
</evidence>
<reference evidence="4" key="2">
    <citation type="submission" date="2022-10" db="EMBL/GenBank/DDBJ databases">
        <authorList>
            <consortium name="ENA_rothamsted_submissions"/>
            <consortium name="culmorum"/>
            <person name="King R."/>
        </authorList>
    </citation>
    <scope>NUCLEOTIDE SEQUENCE</scope>
</reference>
<dbReference type="CDD" id="cd05233">
    <property type="entry name" value="SDR_c"/>
    <property type="match status" value="1"/>
</dbReference>
<keyword evidence="5" id="KW-1185">Reference proteome</keyword>
<dbReference type="PANTHER" id="PTHR24322">
    <property type="entry name" value="PKSB"/>
    <property type="match status" value="1"/>
</dbReference>
<dbReference type="PROSITE" id="PS00061">
    <property type="entry name" value="ADH_SHORT"/>
    <property type="match status" value="1"/>
</dbReference>
<dbReference type="PRINTS" id="PR00081">
    <property type="entry name" value="GDHRDH"/>
</dbReference>
<evidence type="ECO:0000256" key="1">
    <source>
        <dbReference type="ARBA" id="ARBA00023002"/>
    </source>
</evidence>
<dbReference type="InterPro" id="IPR002347">
    <property type="entry name" value="SDR_fam"/>
</dbReference>
<dbReference type="Proteomes" id="UP001153620">
    <property type="component" value="Chromosome 1"/>
</dbReference>
<evidence type="ECO:0000313" key="4">
    <source>
        <dbReference type="EMBL" id="CAG9801199.1"/>
    </source>
</evidence>
<keyword evidence="3" id="KW-0812">Transmembrane</keyword>
<dbReference type="SUPFAM" id="SSF51735">
    <property type="entry name" value="NAD(P)-binding Rossmann-fold domains"/>
    <property type="match status" value="1"/>
</dbReference>
<evidence type="ECO:0000313" key="5">
    <source>
        <dbReference type="Proteomes" id="UP001153620"/>
    </source>
</evidence>
<organism evidence="4 5">
    <name type="scientific">Chironomus riparius</name>
    <dbReference type="NCBI Taxonomy" id="315576"/>
    <lineage>
        <taxon>Eukaryota</taxon>
        <taxon>Metazoa</taxon>
        <taxon>Ecdysozoa</taxon>
        <taxon>Arthropoda</taxon>
        <taxon>Hexapoda</taxon>
        <taxon>Insecta</taxon>
        <taxon>Pterygota</taxon>
        <taxon>Neoptera</taxon>
        <taxon>Endopterygota</taxon>
        <taxon>Diptera</taxon>
        <taxon>Nematocera</taxon>
        <taxon>Chironomoidea</taxon>
        <taxon>Chironomidae</taxon>
        <taxon>Chironominae</taxon>
        <taxon>Chironomus</taxon>
    </lineage>
</organism>
<dbReference type="Pfam" id="PF00106">
    <property type="entry name" value="adh_short"/>
    <property type="match status" value="1"/>
</dbReference>
<evidence type="ECO:0000256" key="3">
    <source>
        <dbReference type="SAM" id="Phobius"/>
    </source>
</evidence>
<keyword evidence="3" id="KW-0472">Membrane</keyword>
<dbReference type="GO" id="GO:0016616">
    <property type="term" value="F:oxidoreductase activity, acting on the CH-OH group of donors, NAD or NADP as acceptor"/>
    <property type="evidence" value="ECO:0007669"/>
    <property type="project" value="TreeGrafter"/>
</dbReference>
<reference evidence="4" key="1">
    <citation type="submission" date="2022-01" db="EMBL/GenBank/DDBJ databases">
        <authorList>
            <person name="King R."/>
        </authorList>
    </citation>
    <scope>NUCLEOTIDE SEQUENCE</scope>
</reference>
<comment type="similarity">
    <text evidence="2">Belongs to the short-chain dehydrogenases/reductases (SDR) family.</text>
</comment>
<dbReference type="PANTHER" id="PTHR24322:SF748">
    <property type="entry name" value="FI23927P1-RELATED"/>
    <property type="match status" value="1"/>
</dbReference>
<name>A0A9N9RQ91_9DIPT</name>
<keyword evidence="3" id="KW-1133">Transmembrane helix</keyword>
<gene>
    <name evidence="4" type="ORF">CHIRRI_LOCUS4133</name>
</gene>
<dbReference type="GO" id="GO:0005811">
    <property type="term" value="C:lipid droplet"/>
    <property type="evidence" value="ECO:0007669"/>
    <property type="project" value="TreeGrafter"/>
</dbReference>
<dbReference type="InterPro" id="IPR020904">
    <property type="entry name" value="Sc_DH/Rdtase_CS"/>
</dbReference>
<accession>A0A9N9RQ91</accession>
<sequence>MFNINEVMKSEYRPATNSKSKSSYKLKLLFLAYKIVLLILYDSIIALFKKFNPKKPKNISKKLALVTGGGNGLGRCICFRLAHEGCDLAIADIDFKAACQTAAEIQEKYKTVCKPYHCDVTDKNAIYKLKNDIESEMRGVDILVNNAGLLYMSNFLTCNVDDIERTVSVNLTSQMLMSRIFLTGMIDRKYGKIMTICSIASVVGGPTLAVYSATKRGLDGFMRSFADELLVTGNDKFIKLTSVYPDFMNTRQEITETLDSIRHFLPRLTPEKVADDAVKGMMRKKKFVYCSKITSFYFASRYMTKSSKKYIATRVMNISHFYK</sequence>